<dbReference type="Proteomes" id="UP000623467">
    <property type="component" value="Unassembled WGS sequence"/>
</dbReference>
<proteinExistence type="predicted"/>
<evidence type="ECO:0000256" key="1">
    <source>
        <dbReference type="SAM" id="MobiDB-lite"/>
    </source>
</evidence>
<reference evidence="2" key="1">
    <citation type="submission" date="2020-05" db="EMBL/GenBank/DDBJ databases">
        <title>Mycena genomes resolve the evolution of fungal bioluminescence.</title>
        <authorList>
            <person name="Tsai I.J."/>
        </authorList>
    </citation>
    <scope>NUCLEOTIDE SEQUENCE</scope>
    <source>
        <strain evidence="2">160909Yilan</strain>
    </source>
</reference>
<dbReference type="EMBL" id="JACAZH010000002">
    <property type="protein sequence ID" value="KAF7374994.1"/>
    <property type="molecule type" value="Genomic_DNA"/>
</dbReference>
<protein>
    <submittedName>
        <fullName evidence="2">Uncharacterized protein</fullName>
    </submittedName>
</protein>
<evidence type="ECO:0000313" key="2">
    <source>
        <dbReference type="EMBL" id="KAF7374994.1"/>
    </source>
</evidence>
<accession>A0A8H7DGW7</accession>
<name>A0A8H7DGW7_9AGAR</name>
<evidence type="ECO:0000313" key="3">
    <source>
        <dbReference type="Proteomes" id="UP000623467"/>
    </source>
</evidence>
<comment type="caution">
    <text evidence="2">The sequence shown here is derived from an EMBL/GenBank/DDBJ whole genome shotgun (WGS) entry which is preliminary data.</text>
</comment>
<organism evidence="2 3">
    <name type="scientific">Mycena sanguinolenta</name>
    <dbReference type="NCBI Taxonomy" id="230812"/>
    <lineage>
        <taxon>Eukaryota</taxon>
        <taxon>Fungi</taxon>
        <taxon>Dikarya</taxon>
        <taxon>Basidiomycota</taxon>
        <taxon>Agaricomycotina</taxon>
        <taxon>Agaricomycetes</taxon>
        <taxon>Agaricomycetidae</taxon>
        <taxon>Agaricales</taxon>
        <taxon>Marasmiineae</taxon>
        <taxon>Mycenaceae</taxon>
        <taxon>Mycena</taxon>
    </lineage>
</organism>
<dbReference type="AlphaFoldDB" id="A0A8H7DGW7"/>
<keyword evidence="3" id="KW-1185">Reference proteome</keyword>
<gene>
    <name evidence="2" type="ORF">MSAN_00385500</name>
</gene>
<feature type="region of interest" description="Disordered" evidence="1">
    <location>
        <begin position="1"/>
        <end position="59"/>
    </location>
</feature>
<feature type="region of interest" description="Disordered" evidence="1">
    <location>
        <begin position="110"/>
        <end position="138"/>
    </location>
</feature>
<sequence>MAVTVGNTVNEPSTSTASSTKDRTALRTTATKRKSADAFQSLDAATEATAPPSKKAHIGRSLYPTLAKYGLKAKPSDPQYASLSKSTPYLSRARCLSHMQSPSFRLVVLQRKYNPPPPPPNGGVQADTQMFFNRKRNS</sequence>
<feature type="compositionally biased region" description="Polar residues" evidence="1">
    <location>
        <begin position="1"/>
        <end position="19"/>
    </location>
</feature>